<dbReference type="EMBL" id="VUOC01000002">
    <property type="protein sequence ID" value="KAA2243326.1"/>
    <property type="molecule type" value="Genomic_DNA"/>
</dbReference>
<dbReference type="RefSeq" id="WP_149838202.1">
    <property type="nucleotide sequence ID" value="NZ_VUOC01000002.1"/>
</dbReference>
<reference evidence="1 2" key="1">
    <citation type="submission" date="2019-09" db="EMBL/GenBank/DDBJ databases">
        <title>Chitinophaga ginsengihumi sp. nov., isolated from soil of ginseng rhizosphere.</title>
        <authorList>
            <person name="Lee J."/>
        </authorList>
    </citation>
    <scope>NUCLEOTIDE SEQUENCE [LARGE SCALE GENOMIC DNA]</scope>
    <source>
        <strain evidence="1 2">BN140078</strain>
    </source>
</reference>
<accession>A0A5B2VYQ4</accession>
<comment type="caution">
    <text evidence="1">The sequence shown here is derived from an EMBL/GenBank/DDBJ whole genome shotgun (WGS) entry which is preliminary data.</text>
</comment>
<dbReference type="AlphaFoldDB" id="A0A5B2VYQ4"/>
<dbReference type="Pfam" id="PF15595">
    <property type="entry name" value="Imm51"/>
    <property type="match status" value="1"/>
</dbReference>
<dbReference type="Proteomes" id="UP000324611">
    <property type="component" value="Unassembled WGS sequence"/>
</dbReference>
<dbReference type="InterPro" id="IPR028956">
    <property type="entry name" value="Imm51"/>
</dbReference>
<protein>
    <recommendedName>
        <fullName evidence="3">Immunity protein 51 of polymorphic toxin system</fullName>
    </recommendedName>
</protein>
<evidence type="ECO:0000313" key="2">
    <source>
        <dbReference type="Proteomes" id="UP000324611"/>
    </source>
</evidence>
<gene>
    <name evidence="1" type="ORF">F0L74_12525</name>
</gene>
<sequence length="115" mass="13559">MEPYFPFQLHDMEGQFSIAVEIEREDLYPYYYLFERNDYEGNGYCWEAHATQIVEALDPELLSHIEFDSEAGGFFAFADTQANQEKFANLLSPIFADLERLEEWVKKADRSRIDD</sequence>
<reference evidence="1 2" key="2">
    <citation type="submission" date="2019-09" db="EMBL/GenBank/DDBJ databases">
        <authorList>
            <person name="Jin C."/>
        </authorList>
    </citation>
    <scope>NUCLEOTIDE SEQUENCE [LARGE SCALE GENOMIC DNA]</scope>
    <source>
        <strain evidence="1 2">BN140078</strain>
    </source>
</reference>
<organism evidence="1 2">
    <name type="scientific">Chitinophaga agrisoli</name>
    <dbReference type="NCBI Taxonomy" id="2607653"/>
    <lineage>
        <taxon>Bacteria</taxon>
        <taxon>Pseudomonadati</taxon>
        <taxon>Bacteroidota</taxon>
        <taxon>Chitinophagia</taxon>
        <taxon>Chitinophagales</taxon>
        <taxon>Chitinophagaceae</taxon>
        <taxon>Chitinophaga</taxon>
    </lineage>
</organism>
<proteinExistence type="predicted"/>
<name>A0A5B2VYQ4_9BACT</name>
<evidence type="ECO:0000313" key="1">
    <source>
        <dbReference type="EMBL" id="KAA2243326.1"/>
    </source>
</evidence>
<evidence type="ECO:0008006" key="3">
    <source>
        <dbReference type="Google" id="ProtNLM"/>
    </source>
</evidence>
<keyword evidence="2" id="KW-1185">Reference proteome</keyword>